<dbReference type="Proteomes" id="UP000305398">
    <property type="component" value="Chromosome"/>
</dbReference>
<dbReference type="InterPro" id="IPR017853">
    <property type="entry name" value="GH"/>
</dbReference>
<evidence type="ECO:0000256" key="4">
    <source>
        <dbReference type="RuleBase" id="RU361153"/>
    </source>
</evidence>
<name>A0A5B7ZUP4_9BACT</name>
<dbReference type="Pfam" id="PF03422">
    <property type="entry name" value="CBM_6"/>
    <property type="match status" value="1"/>
</dbReference>
<protein>
    <submittedName>
        <fullName evidence="6">Carbohydrate-binding protein</fullName>
    </submittedName>
</protein>
<dbReference type="SMART" id="SM00606">
    <property type="entry name" value="CBD_IV"/>
    <property type="match status" value="1"/>
</dbReference>
<dbReference type="InterPro" id="IPR001547">
    <property type="entry name" value="Glyco_hydro_5"/>
</dbReference>
<dbReference type="CDD" id="cd04080">
    <property type="entry name" value="CBM6_cellulase-like"/>
    <property type="match status" value="1"/>
</dbReference>
<evidence type="ECO:0000256" key="1">
    <source>
        <dbReference type="ARBA" id="ARBA00022729"/>
    </source>
</evidence>
<dbReference type="GO" id="GO:0030246">
    <property type="term" value="F:carbohydrate binding"/>
    <property type="evidence" value="ECO:0007669"/>
    <property type="project" value="InterPro"/>
</dbReference>
<evidence type="ECO:0000256" key="3">
    <source>
        <dbReference type="ARBA" id="ARBA00023295"/>
    </source>
</evidence>
<dbReference type="InterPro" id="IPR005084">
    <property type="entry name" value="CBM6"/>
</dbReference>
<dbReference type="GO" id="GO:0008422">
    <property type="term" value="F:beta-glucosidase activity"/>
    <property type="evidence" value="ECO:0007669"/>
    <property type="project" value="TreeGrafter"/>
</dbReference>
<dbReference type="AlphaFoldDB" id="A0A5B7ZUP4"/>
<dbReference type="EMBL" id="CP040896">
    <property type="protein sequence ID" value="QDA58914.1"/>
    <property type="molecule type" value="Genomic_DNA"/>
</dbReference>
<evidence type="ECO:0000313" key="6">
    <source>
        <dbReference type="EMBL" id="QDA58914.1"/>
    </source>
</evidence>
<proteinExistence type="inferred from homology"/>
<dbReference type="GO" id="GO:0009986">
    <property type="term" value="C:cell surface"/>
    <property type="evidence" value="ECO:0007669"/>
    <property type="project" value="TreeGrafter"/>
</dbReference>
<keyword evidence="3 4" id="KW-0326">Glycosidase</keyword>
<keyword evidence="7" id="KW-1185">Reference proteome</keyword>
<organism evidence="6 7">
    <name type="scientific">Hymenobacter jejuensis</name>
    <dbReference type="NCBI Taxonomy" id="2502781"/>
    <lineage>
        <taxon>Bacteria</taxon>
        <taxon>Pseudomonadati</taxon>
        <taxon>Bacteroidota</taxon>
        <taxon>Cytophagia</taxon>
        <taxon>Cytophagales</taxon>
        <taxon>Hymenobacteraceae</taxon>
        <taxon>Hymenobacter</taxon>
    </lineage>
</organism>
<comment type="similarity">
    <text evidence="4">Belongs to the glycosyl hydrolase 5 (cellulase A) family.</text>
</comment>
<keyword evidence="2 4" id="KW-0378">Hydrolase</keyword>
<dbReference type="SUPFAM" id="SSF49785">
    <property type="entry name" value="Galactose-binding domain-like"/>
    <property type="match status" value="1"/>
</dbReference>
<dbReference type="PROSITE" id="PS51175">
    <property type="entry name" value="CBM6"/>
    <property type="match status" value="1"/>
</dbReference>
<sequence length="630" mass="70380">MAHCFPMQRKTIAVSARTSLHFLIRKYIRHPILLLSIGLVALVTHGVRAQSLPMLHADGPAIVDAKNQPVVLRGLNVGGWLLQESYILKTDSLNCQWRIKQGLLRSMPDAAMEEFYQQYRAGFVTKEDIDFIANQGFNCVRLPFHYDLFLTREQRQARTKALTSGNTDAYVAALSKWYDANQLFVQPDKLDGVKLIDDVLKWCAANKLYVILDLHAAPGGQGTDRNINDNFKSLDLWKRTDAKGRHLYQDMTVRLWQQLAARYKNDPRVAMYDLINEPHNVNAANGLSTDNAELNALYSRLIDAVRSQNDQHLILLEGNGYGNEYTNLTPDRLKSKSTRNLVYNAHRYWCTNDPQASDPNPNQINLIHNLVAFRDQHKVPVWVGETGENSNDWFATAVQELNNQNIGWCHWTLKRVEGATSLLSVKEYGSILTPEGRAALLRNSRFRECSQNKDVVAALLQPGSKSLAFKKITLPGTIQAVDYDLGRNGVAYSDTYAGRVDFTKHTPWNEGGGYRNDGVDIQKVTDTGSNSYAVGHTEAGEWLHYTVSISKPGAYKVQVRVANATAAPAKLLLKLNQQVVGTLVVAPTGAATWQTLPMTTAALPAGTHTLQLYIEQPGALISWLKFGEPK</sequence>
<dbReference type="Gene3D" id="3.20.20.80">
    <property type="entry name" value="Glycosidases"/>
    <property type="match status" value="1"/>
</dbReference>
<dbReference type="InterPro" id="IPR006584">
    <property type="entry name" value="Cellulose-bd_IV"/>
</dbReference>
<dbReference type="GO" id="GO:0009251">
    <property type="term" value="P:glucan catabolic process"/>
    <property type="evidence" value="ECO:0007669"/>
    <property type="project" value="TreeGrafter"/>
</dbReference>
<dbReference type="SUPFAM" id="SSF51445">
    <property type="entry name" value="(Trans)glycosidases"/>
    <property type="match status" value="1"/>
</dbReference>
<dbReference type="Gene3D" id="2.60.120.260">
    <property type="entry name" value="Galactose-binding domain-like"/>
    <property type="match status" value="1"/>
</dbReference>
<dbReference type="Pfam" id="PF00150">
    <property type="entry name" value="Cellulase"/>
    <property type="match status" value="1"/>
</dbReference>
<dbReference type="GO" id="GO:0005576">
    <property type="term" value="C:extracellular region"/>
    <property type="evidence" value="ECO:0007669"/>
    <property type="project" value="TreeGrafter"/>
</dbReference>
<evidence type="ECO:0000259" key="5">
    <source>
        <dbReference type="PROSITE" id="PS51175"/>
    </source>
</evidence>
<reference evidence="6 7" key="1">
    <citation type="submission" date="2019-06" db="EMBL/GenBank/DDBJ databases">
        <authorList>
            <person name="Srinivasan S."/>
        </authorList>
    </citation>
    <scope>NUCLEOTIDE SEQUENCE [LARGE SCALE GENOMIC DNA]</scope>
    <source>
        <strain evidence="6 7">17J68-5</strain>
    </source>
</reference>
<dbReference type="InterPro" id="IPR050386">
    <property type="entry name" value="Glycosyl_hydrolase_5"/>
</dbReference>
<keyword evidence="1" id="KW-0732">Signal</keyword>
<evidence type="ECO:0000256" key="2">
    <source>
        <dbReference type="ARBA" id="ARBA00022801"/>
    </source>
</evidence>
<dbReference type="PANTHER" id="PTHR31297:SF13">
    <property type="entry name" value="PUTATIVE-RELATED"/>
    <property type="match status" value="1"/>
</dbReference>
<dbReference type="OrthoDB" id="9800955at2"/>
<feature type="domain" description="CBM6" evidence="5">
    <location>
        <begin position="498"/>
        <end position="627"/>
    </location>
</feature>
<dbReference type="PANTHER" id="PTHR31297">
    <property type="entry name" value="GLUCAN ENDO-1,6-BETA-GLUCOSIDASE B"/>
    <property type="match status" value="1"/>
</dbReference>
<dbReference type="KEGG" id="hyj:FHG12_01820"/>
<dbReference type="InterPro" id="IPR008979">
    <property type="entry name" value="Galactose-bd-like_sf"/>
</dbReference>
<accession>A0A5B7ZUP4</accession>
<evidence type="ECO:0000313" key="7">
    <source>
        <dbReference type="Proteomes" id="UP000305398"/>
    </source>
</evidence>
<gene>
    <name evidence="6" type="ORF">FHG12_01820</name>
</gene>